<organism evidence="9 10">
    <name type="scientific">Candidatus Chisholmbacteria bacterium RIFCSPHIGHO2_01_FULL_48_12</name>
    <dbReference type="NCBI Taxonomy" id="1797589"/>
    <lineage>
        <taxon>Bacteria</taxon>
        <taxon>Candidatus Chisholmiibacteriota</taxon>
    </lineage>
</organism>
<feature type="binding site" evidence="7">
    <location>
        <position position="29"/>
    </location>
    <ligand>
        <name>Cu cation</name>
        <dbReference type="ChEBI" id="CHEBI:23378"/>
    </ligand>
</feature>
<dbReference type="PANTHER" id="PTHR36507">
    <property type="entry name" value="BLL1555 PROTEIN"/>
    <property type="match status" value="1"/>
</dbReference>
<dbReference type="Gene3D" id="2.60.40.420">
    <property type="entry name" value="Cupredoxins - blue copper proteins"/>
    <property type="match status" value="1"/>
</dbReference>
<dbReference type="InterPro" id="IPR002386">
    <property type="entry name" value="Amicyanin/Pseudoazurin"/>
</dbReference>
<dbReference type="SUPFAM" id="SSF49503">
    <property type="entry name" value="Cupredoxins"/>
    <property type="match status" value="1"/>
</dbReference>
<dbReference type="InterPro" id="IPR028096">
    <property type="entry name" value="EfeO_Cupredoxin"/>
</dbReference>
<dbReference type="Proteomes" id="UP000177324">
    <property type="component" value="Unassembled WGS sequence"/>
</dbReference>
<evidence type="ECO:0000256" key="6">
    <source>
        <dbReference type="ARBA" id="ARBA00023008"/>
    </source>
</evidence>
<dbReference type="STRING" id="1797589.A2784_04650"/>
<feature type="domain" description="EfeO-type cupredoxin-like" evidence="8">
    <location>
        <begin position="2"/>
        <end position="77"/>
    </location>
</feature>
<protein>
    <recommendedName>
        <fullName evidence="8">EfeO-type cupredoxin-like domain-containing protein</fullName>
    </recommendedName>
</protein>
<dbReference type="EMBL" id="MHCH01000039">
    <property type="protein sequence ID" value="OGY16756.1"/>
    <property type="molecule type" value="Genomic_DNA"/>
</dbReference>
<dbReference type="GO" id="GO:0005507">
    <property type="term" value="F:copper ion binding"/>
    <property type="evidence" value="ECO:0007669"/>
    <property type="project" value="InterPro"/>
</dbReference>
<name>A0A1G1VMX9_9BACT</name>
<dbReference type="GO" id="GO:0042597">
    <property type="term" value="C:periplasmic space"/>
    <property type="evidence" value="ECO:0007669"/>
    <property type="project" value="UniProtKB-SubCell"/>
</dbReference>
<evidence type="ECO:0000256" key="7">
    <source>
        <dbReference type="PIRSR" id="PIRSR602386-1"/>
    </source>
</evidence>
<comment type="subcellular location">
    <subcellularLocation>
        <location evidence="1">Periplasm</location>
    </subcellularLocation>
</comment>
<evidence type="ECO:0000256" key="2">
    <source>
        <dbReference type="ARBA" id="ARBA00022448"/>
    </source>
</evidence>
<dbReference type="InterPro" id="IPR008972">
    <property type="entry name" value="Cupredoxin"/>
</dbReference>
<accession>A0A1G1VMX9</accession>
<evidence type="ECO:0000256" key="4">
    <source>
        <dbReference type="ARBA" id="ARBA00022764"/>
    </source>
</evidence>
<dbReference type="PRINTS" id="PR00155">
    <property type="entry name" value="AMICYANIN"/>
</dbReference>
<keyword evidence="3 7" id="KW-0479">Metal-binding</keyword>
<sequence length="79" mass="8295">MNNFAFSPGEIVVKPGAKISVTNQDNVGHSFTSDDGQSFDTGVLSQGKSATVTAPTTPGTYPFHCTPHPNMQGTLVVKE</sequence>
<proteinExistence type="predicted"/>
<dbReference type="InterPro" id="IPR028871">
    <property type="entry name" value="BlueCu_1_BS"/>
</dbReference>
<evidence type="ECO:0000256" key="1">
    <source>
        <dbReference type="ARBA" id="ARBA00004418"/>
    </source>
</evidence>
<feature type="binding site" evidence="7">
    <location>
        <position position="65"/>
    </location>
    <ligand>
        <name>Cu cation</name>
        <dbReference type="ChEBI" id="CHEBI:23378"/>
    </ligand>
</feature>
<comment type="cofactor">
    <cofactor evidence="7">
        <name>Cu cation</name>
        <dbReference type="ChEBI" id="CHEBI:23378"/>
    </cofactor>
    <text evidence="7">Binds 1 copper ion per subunit.</text>
</comment>
<reference evidence="9 10" key="1">
    <citation type="journal article" date="2016" name="Nat. Commun.">
        <title>Thousands of microbial genomes shed light on interconnected biogeochemical processes in an aquifer system.</title>
        <authorList>
            <person name="Anantharaman K."/>
            <person name="Brown C.T."/>
            <person name="Hug L.A."/>
            <person name="Sharon I."/>
            <person name="Castelle C.J."/>
            <person name="Probst A.J."/>
            <person name="Thomas B.C."/>
            <person name="Singh A."/>
            <person name="Wilkins M.J."/>
            <person name="Karaoz U."/>
            <person name="Brodie E.L."/>
            <person name="Williams K.H."/>
            <person name="Hubbard S.S."/>
            <person name="Banfield J.F."/>
        </authorList>
    </citation>
    <scope>NUCLEOTIDE SEQUENCE [LARGE SCALE GENOMIC DNA]</scope>
</reference>
<dbReference type="AlphaFoldDB" id="A0A1G1VMX9"/>
<keyword evidence="2" id="KW-0813">Transport</keyword>
<keyword evidence="6 7" id="KW-0186">Copper</keyword>
<gene>
    <name evidence="9" type="ORF">A2784_04650</name>
</gene>
<feature type="binding site" evidence="7">
    <location>
        <position position="68"/>
    </location>
    <ligand>
        <name>Cu cation</name>
        <dbReference type="ChEBI" id="CHEBI:23378"/>
    </ligand>
</feature>
<dbReference type="GO" id="GO:0009055">
    <property type="term" value="F:electron transfer activity"/>
    <property type="evidence" value="ECO:0007669"/>
    <property type="project" value="InterPro"/>
</dbReference>
<dbReference type="PROSITE" id="PS00196">
    <property type="entry name" value="COPPER_BLUE"/>
    <property type="match status" value="1"/>
</dbReference>
<evidence type="ECO:0000313" key="9">
    <source>
        <dbReference type="EMBL" id="OGY16756.1"/>
    </source>
</evidence>
<evidence type="ECO:0000256" key="3">
    <source>
        <dbReference type="ARBA" id="ARBA00022723"/>
    </source>
</evidence>
<keyword evidence="4" id="KW-0574">Periplasm</keyword>
<dbReference type="Pfam" id="PF13473">
    <property type="entry name" value="Cupredoxin_1"/>
    <property type="match status" value="1"/>
</dbReference>
<dbReference type="PANTHER" id="PTHR36507:SF1">
    <property type="entry name" value="BLL1555 PROTEIN"/>
    <property type="match status" value="1"/>
</dbReference>
<evidence type="ECO:0000259" key="8">
    <source>
        <dbReference type="Pfam" id="PF13473"/>
    </source>
</evidence>
<evidence type="ECO:0000313" key="10">
    <source>
        <dbReference type="Proteomes" id="UP000177324"/>
    </source>
</evidence>
<comment type="caution">
    <text evidence="9">The sequence shown here is derived from an EMBL/GenBank/DDBJ whole genome shotgun (WGS) entry which is preliminary data.</text>
</comment>
<evidence type="ECO:0000256" key="5">
    <source>
        <dbReference type="ARBA" id="ARBA00022982"/>
    </source>
</evidence>
<dbReference type="InterPro" id="IPR052721">
    <property type="entry name" value="ET_Amicyanin"/>
</dbReference>
<keyword evidence="5" id="KW-0249">Electron transport</keyword>